<proteinExistence type="predicted"/>
<dbReference type="AlphaFoldDB" id="A0AAV7VS15"/>
<dbReference type="EMBL" id="JANPWB010000003">
    <property type="protein sequence ID" value="KAJ1203126.1"/>
    <property type="molecule type" value="Genomic_DNA"/>
</dbReference>
<evidence type="ECO:0000313" key="2">
    <source>
        <dbReference type="Proteomes" id="UP001066276"/>
    </source>
</evidence>
<sequence>MDKGAVCEENSPVDGPVDKGYAIGDHYNVSGITYQTCDDGDIVDDDQDNDDHFHIVNKDYDDGIIVIDQIVSKNACITGDRVGQRLIT</sequence>
<name>A0AAV7VS15_PLEWA</name>
<organism evidence="1 2">
    <name type="scientific">Pleurodeles waltl</name>
    <name type="common">Iberian ribbed newt</name>
    <dbReference type="NCBI Taxonomy" id="8319"/>
    <lineage>
        <taxon>Eukaryota</taxon>
        <taxon>Metazoa</taxon>
        <taxon>Chordata</taxon>
        <taxon>Craniata</taxon>
        <taxon>Vertebrata</taxon>
        <taxon>Euteleostomi</taxon>
        <taxon>Amphibia</taxon>
        <taxon>Batrachia</taxon>
        <taxon>Caudata</taxon>
        <taxon>Salamandroidea</taxon>
        <taxon>Salamandridae</taxon>
        <taxon>Pleurodelinae</taxon>
        <taxon>Pleurodeles</taxon>
    </lineage>
</organism>
<dbReference type="Proteomes" id="UP001066276">
    <property type="component" value="Chromosome 2_1"/>
</dbReference>
<protein>
    <submittedName>
        <fullName evidence="1">Uncharacterized protein</fullName>
    </submittedName>
</protein>
<comment type="caution">
    <text evidence="1">The sequence shown here is derived from an EMBL/GenBank/DDBJ whole genome shotgun (WGS) entry which is preliminary data.</text>
</comment>
<reference evidence="1" key="1">
    <citation type="journal article" date="2022" name="bioRxiv">
        <title>Sequencing and chromosome-scale assembly of the giantPleurodeles waltlgenome.</title>
        <authorList>
            <person name="Brown T."/>
            <person name="Elewa A."/>
            <person name="Iarovenko S."/>
            <person name="Subramanian E."/>
            <person name="Araus A.J."/>
            <person name="Petzold A."/>
            <person name="Susuki M."/>
            <person name="Suzuki K.-i.T."/>
            <person name="Hayashi T."/>
            <person name="Toyoda A."/>
            <person name="Oliveira C."/>
            <person name="Osipova E."/>
            <person name="Leigh N.D."/>
            <person name="Simon A."/>
            <person name="Yun M.H."/>
        </authorList>
    </citation>
    <scope>NUCLEOTIDE SEQUENCE</scope>
    <source>
        <strain evidence="1">20211129_DDA</strain>
        <tissue evidence="1">Liver</tissue>
    </source>
</reference>
<accession>A0AAV7VS15</accession>
<gene>
    <name evidence="1" type="ORF">NDU88_006920</name>
</gene>
<keyword evidence="2" id="KW-1185">Reference proteome</keyword>
<evidence type="ECO:0000313" key="1">
    <source>
        <dbReference type="EMBL" id="KAJ1203126.1"/>
    </source>
</evidence>